<evidence type="ECO:0000313" key="1">
    <source>
        <dbReference type="EMBL" id="TGD72771.1"/>
    </source>
</evidence>
<dbReference type="RefSeq" id="WP_135445210.1">
    <property type="nucleotide sequence ID" value="NZ_SRLE01000009.1"/>
</dbReference>
<dbReference type="Proteomes" id="UP000298050">
    <property type="component" value="Unassembled WGS sequence"/>
</dbReference>
<evidence type="ECO:0000313" key="2">
    <source>
        <dbReference type="Proteomes" id="UP000298050"/>
    </source>
</evidence>
<dbReference type="EMBL" id="SRLE01000009">
    <property type="protein sequence ID" value="TGD72771.1"/>
    <property type="molecule type" value="Genomic_DNA"/>
</dbReference>
<keyword evidence="2" id="KW-1185">Reference proteome</keyword>
<proteinExistence type="predicted"/>
<accession>A0A4Z0LZS7</accession>
<dbReference type="PROSITE" id="PS51257">
    <property type="entry name" value="PROKAR_LIPOPROTEIN"/>
    <property type="match status" value="1"/>
</dbReference>
<comment type="caution">
    <text evidence="1">The sequence shown here is derived from an EMBL/GenBank/DDBJ whole genome shotgun (WGS) entry which is preliminary data.</text>
</comment>
<protein>
    <submittedName>
        <fullName evidence="1">Uncharacterized protein</fullName>
    </submittedName>
</protein>
<dbReference type="OrthoDB" id="5803286at2"/>
<sequence>MQGMRTLTVLLGTLALGACRIVIDVEGQGAVYGGRSQDVFPDGYVFDINEDFSEIFWPLPVPGHAFERWKGLCNTMYKPCDLTLNEELWGQDLNTVLGPVYQPRYQGPLDLWDFSLYWNSVSRQLSIPANTLDVRGQKAGASPRVFVGTTDFARVIRGQLVGANYVFQLEPGDDPAQLWPFISSTDSNGIIASASITFGLGDLPPPSALRAHNPNSKWAGVLPQCVTGNNPFDLCNFATLPLLGATQSSPTIGGIMARTVVSQAWMGQRFNQMLQQLPVGMLKMFRGITAVVIAEDIRPSFYSPATGAIYLDPQDLWLTQSERDSIVWDEDYRSEFGESLRFFEFWAYARGNLEAWLPSYAWPEGSTRTIDDILLPMANLLAHELTHANDAIPPAMLPLLRGWQTPLDAADAVFDDTPTVTLYNSYPLYSDTLYELGQVLYQGAELTSFLLSLTASQVGAEFAGDDASDLYAYSTPFEDTAMLVEEVLTNYYFGVERMVAFVEDPGPSADECNDYKLRWGTRNRASISAVQNRARLVLAGILDEASISPYFSQLPPARVLNPGNGLCQYLQLPDISDSTPGIYSVLRQVSARQVERVRRHAQFDEQRRVRRN</sequence>
<dbReference type="AlphaFoldDB" id="A0A4Z0LZS7"/>
<reference evidence="1 2" key="1">
    <citation type="submission" date="2019-04" db="EMBL/GenBank/DDBJ databases">
        <title>Taxonomy of novel Haliea sp. from mangrove soil of West Coast of India.</title>
        <authorList>
            <person name="Verma A."/>
            <person name="Kumar P."/>
            <person name="Krishnamurthi S."/>
        </authorList>
    </citation>
    <scope>NUCLEOTIDE SEQUENCE [LARGE SCALE GENOMIC DNA]</scope>
    <source>
        <strain evidence="1 2">SAOS-164</strain>
    </source>
</reference>
<name>A0A4Z0LZS7_9GAMM</name>
<organism evidence="1 2">
    <name type="scientific">Mangrovimicrobium sediminis</name>
    <dbReference type="NCBI Taxonomy" id="2562682"/>
    <lineage>
        <taxon>Bacteria</taxon>
        <taxon>Pseudomonadati</taxon>
        <taxon>Pseudomonadota</taxon>
        <taxon>Gammaproteobacteria</taxon>
        <taxon>Cellvibrionales</taxon>
        <taxon>Halieaceae</taxon>
        <taxon>Mangrovimicrobium</taxon>
    </lineage>
</organism>
<gene>
    <name evidence="1" type="ORF">E4634_14745</name>
</gene>